<dbReference type="EMBL" id="LBXL01000040">
    <property type="protein sequence ID" value="KKR28861.1"/>
    <property type="molecule type" value="Genomic_DNA"/>
</dbReference>
<dbReference type="InterPro" id="IPR006342">
    <property type="entry name" value="FkbM_mtfrase"/>
</dbReference>
<reference evidence="2 3" key="1">
    <citation type="journal article" date="2015" name="Nature">
        <title>rRNA introns, odd ribosomes, and small enigmatic genomes across a large radiation of phyla.</title>
        <authorList>
            <person name="Brown C.T."/>
            <person name="Hug L.A."/>
            <person name="Thomas B.C."/>
            <person name="Sharon I."/>
            <person name="Castelle C.J."/>
            <person name="Singh A."/>
            <person name="Wilkins M.J."/>
            <person name="Williams K.H."/>
            <person name="Banfield J.F."/>
        </authorList>
    </citation>
    <scope>NUCLEOTIDE SEQUENCE [LARGE SCALE GENOMIC DNA]</scope>
</reference>
<dbReference type="PANTHER" id="PTHR34203">
    <property type="entry name" value="METHYLTRANSFERASE, FKBM FAMILY PROTEIN"/>
    <property type="match status" value="1"/>
</dbReference>
<dbReference type="InterPro" id="IPR052514">
    <property type="entry name" value="SAM-dependent_MTase"/>
</dbReference>
<sequence length="264" mass="30387">MNIFEKIYNKIAFTLGLLLIGKRIKDKITLIKWLYFPATDQEISFEIKVFDNSIILVLPNTRDQLMTVKSVFLDEDWYTKSDNLKVIFDLGGYTGISVAYFLLKYPKATVYVFEPNPYNVAYLIKNYSNNPKVIISDVAVGSTDGEMELYTTNDRSLSSSLSSNHSNLAQVQMVKTKMFDTICREIENIDLLKFNIEGAEENIFESKAIYTKVDMFIGEVHGDLISKKYSLGEFKKNLSQVFFIAEQIFTQKSQRGIWFGKRLN</sequence>
<proteinExistence type="predicted"/>
<gene>
    <name evidence="2" type="ORF">UT61_C0040G0002</name>
</gene>
<dbReference type="PANTHER" id="PTHR34203:SF15">
    <property type="entry name" value="SLL1173 PROTEIN"/>
    <property type="match status" value="1"/>
</dbReference>
<keyword evidence="2" id="KW-0808">Transferase</keyword>
<name>A0A0G0PUR6_9BACT</name>
<dbReference type="Proteomes" id="UP000034793">
    <property type="component" value="Unassembled WGS sequence"/>
</dbReference>
<dbReference type="NCBIfam" id="TIGR01444">
    <property type="entry name" value="fkbM_fam"/>
    <property type="match status" value="1"/>
</dbReference>
<accession>A0A0G0PUR6</accession>
<organism evidence="2 3">
    <name type="scientific">Candidatus Woesebacteria bacterium GW2011_GWA1_39_8</name>
    <dbReference type="NCBI Taxonomy" id="1618552"/>
    <lineage>
        <taxon>Bacteria</taxon>
        <taxon>Candidatus Woeseibacteriota</taxon>
    </lineage>
</organism>
<evidence type="ECO:0000259" key="1">
    <source>
        <dbReference type="Pfam" id="PF05050"/>
    </source>
</evidence>
<keyword evidence="2" id="KW-0489">Methyltransferase</keyword>
<dbReference type="SUPFAM" id="SSF53335">
    <property type="entry name" value="S-adenosyl-L-methionine-dependent methyltransferases"/>
    <property type="match status" value="1"/>
</dbReference>
<dbReference type="GO" id="GO:0032259">
    <property type="term" value="P:methylation"/>
    <property type="evidence" value="ECO:0007669"/>
    <property type="project" value="UniProtKB-KW"/>
</dbReference>
<feature type="domain" description="Methyltransferase FkbM" evidence="1">
    <location>
        <begin position="91"/>
        <end position="223"/>
    </location>
</feature>
<dbReference type="GO" id="GO:0008168">
    <property type="term" value="F:methyltransferase activity"/>
    <property type="evidence" value="ECO:0007669"/>
    <property type="project" value="UniProtKB-KW"/>
</dbReference>
<dbReference type="InterPro" id="IPR029063">
    <property type="entry name" value="SAM-dependent_MTases_sf"/>
</dbReference>
<evidence type="ECO:0000313" key="2">
    <source>
        <dbReference type="EMBL" id="KKR28861.1"/>
    </source>
</evidence>
<dbReference type="Gene3D" id="3.40.50.150">
    <property type="entry name" value="Vaccinia Virus protein VP39"/>
    <property type="match status" value="1"/>
</dbReference>
<comment type="caution">
    <text evidence="2">The sequence shown here is derived from an EMBL/GenBank/DDBJ whole genome shotgun (WGS) entry which is preliminary data.</text>
</comment>
<dbReference type="AlphaFoldDB" id="A0A0G0PUR6"/>
<evidence type="ECO:0000313" key="3">
    <source>
        <dbReference type="Proteomes" id="UP000034793"/>
    </source>
</evidence>
<dbReference type="Pfam" id="PF05050">
    <property type="entry name" value="Methyltransf_21"/>
    <property type="match status" value="1"/>
</dbReference>
<protein>
    <submittedName>
        <fullName evidence="2">Methyltransferase FkbM family</fullName>
    </submittedName>
</protein>